<evidence type="ECO:0000256" key="3">
    <source>
        <dbReference type="SAM" id="MobiDB-lite"/>
    </source>
</evidence>
<feature type="compositionally biased region" description="Pro residues" evidence="3">
    <location>
        <begin position="564"/>
        <end position="576"/>
    </location>
</feature>
<dbReference type="Pfam" id="PF00024">
    <property type="entry name" value="PAN_1"/>
    <property type="match status" value="3"/>
</dbReference>
<dbReference type="GO" id="GO:0005576">
    <property type="term" value="C:extracellular region"/>
    <property type="evidence" value="ECO:0007669"/>
    <property type="project" value="InterPro"/>
</dbReference>
<proteinExistence type="predicted"/>
<dbReference type="SMART" id="SM00473">
    <property type="entry name" value="PAN_AP"/>
    <property type="match status" value="3"/>
</dbReference>
<dbReference type="Gene3D" id="3.50.4.10">
    <property type="entry name" value="Hepatocyte Growth Factor"/>
    <property type="match status" value="3"/>
</dbReference>
<evidence type="ECO:0000259" key="5">
    <source>
        <dbReference type="PROSITE" id="PS50948"/>
    </source>
</evidence>
<sequence length="728" mass="78209">MLPSLIAACLPVVLLGHLAGFDHIMLQLQHRRTCDTYADAGSAPVWDSVDGGTNRACRGADSTDRGSAGSEYAVFTSAMSLDACKARCLDTSGCKGIEYSAGRCEVWRRPGGITTSAGVRGYTCLRLVRERPAFTPADGGADRVCRGADAHDRGIKGVDYVIFPKTVTLAGCKGHCAATTSCNGIEFKPGHCEVWIRAGGIGSTAKAAGFTCLRYSGGAVPITGKGVFEPVDGGMDRACCAISPCWVPRQGGKEGEDFTLEGSAGSLNECQARCEELGAACKGIEFSPGGCEIWTRAAGIATSAPVKSSVCLRYRPASDPRACGAFRAPQEGTDLAGALLAAVHGETQEACCLACTTASGCEGFAYVADAGMCYLKANVTATFAKAGVTTQVRHMPASDLPTCEGFGELQADRDVAGDELDQAQAISAEYCCAACRRASGCQGFTYLAENQICYLKANITGTYANPGRVSRMKPILTTQPPTVQPGSCEGYGTLMRNTDVGGLQLGQVQVRTVDECCGACEEATHCEGFAYLEELHTCFLKASITGTYPKEGPMVRLKWRLQPEPQPEPEVEPQPMPAQFRPWPEPEHKPTPYPTPYSGGQHPQPEPEPTPYYGGQFPRPEPEPMPQYGQYPRPEPRPTPPQYGYHPRPEPQPTPYYYGQYPRPEPRPTPPQYGYRPRPEPQPIRLTTTAATTRGPSPRPCRTTSSTHAQSPRPCPSKWGWRRSPCRR</sequence>
<evidence type="ECO:0000256" key="4">
    <source>
        <dbReference type="SAM" id="SignalP"/>
    </source>
</evidence>
<feature type="region of interest" description="Disordered" evidence="3">
    <location>
        <begin position="564"/>
        <end position="728"/>
    </location>
</feature>
<feature type="chain" id="PRO_5031326088" description="Apple domain-containing protein" evidence="4">
    <location>
        <begin position="21"/>
        <end position="728"/>
    </location>
</feature>
<dbReference type="SMART" id="SM00223">
    <property type="entry name" value="APPLE"/>
    <property type="match status" value="3"/>
</dbReference>
<gene>
    <name evidence="6" type="ORF">AMON00008_LOCUS35148</name>
</gene>
<reference evidence="6" key="1">
    <citation type="submission" date="2021-01" db="EMBL/GenBank/DDBJ databases">
        <authorList>
            <person name="Corre E."/>
            <person name="Pelletier E."/>
            <person name="Niang G."/>
            <person name="Scheremetjew M."/>
            <person name="Finn R."/>
            <person name="Kale V."/>
            <person name="Holt S."/>
            <person name="Cochrane G."/>
            <person name="Meng A."/>
            <person name="Brown T."/>
            <person name="Cohen L."/>
        </authorList>
    </citation>
    <scope>NUCLEOTIDE SEQUENCE</scope>
    <source>
        <strain evidence="6">CCMP3105</strain>
    </source>
</reference>
<dbReference type="Pfam" id="PF14295">
    <property type="entry name" value="PAN_4"/>
    <property type="match status" value="2"/>
</dbReference>
<name>A0A7S4RIA4_9DINO</name>
<dbReference type="EMBL" id="HBNR01050272">
    <property type="protein sequence ID" value="CAE4613822.1"/>
    <property type="molecule type" value="Transcribed_RNA"/>
</dbReference>
<dbReference type="PROSITE" id="PS50948">
    <property type="entry name" value="PAN"/>
    <property type="match status" value="1"/>
</dbReference>
<accession>A0A7S4RIA4</accession>
<organism evidence="6">
    <name type="scientific">Alexandrium monilatum</name>
    <dbReference type="NCBI Taxonomy" id="311494"/>
    <lineage>
        <taxon>Eukaryota</taxon>
        <taxon>Sar</taxon>
        <taxon>Alveolata</taxon>
        <taxon>Dinophyceae</taxon>
        <taxon>Gonyaulacales</taxon>
        <taxon>Pyrocystaceae</taxon>
        <taxon>Alexandrium</taxon>
    </lineage>
</organism>
<dbReference type="AlphaFoldDB" id="A0A7S4RIA4"/>
<dbReference type="InterPro" id="IPR003609">
    <property type="entry name" value="Pan_app"/>
</dbReference>
<feature type="domain" description="Apple" evidence="5">
    <location>
        <begin position="488"/>
        <end position="552"/>
    </location>
</feature>
<evidence type="ECO:0000256" key="1">
    <source>
        <dbReference type="ARBA" id="ARBA00022737"/>
    </source>
</evidence>
<evidence type="ECO:0000256" key="2">
    <source>
        <dbReference type="ARBA" id="ARBA00023157"/>
    </source>
</evidence>
<feature type="compositionally biased region" description="Polar residues" evidence="3">
    <location>
        <begin position="685"/>
        <end position="695"/>
    </location>
</feature>
<protein>
    <recommendedName>
        <fullName evidence="5">Apple domain-containing protein</fullName>
    </recommendedName>
</protein>
<dbReference type="CDD" id="cd01100">
    <property type="entry name" value="APPLE_Factor_XI_like"/>
    <property type="match status" value="1"/>
</dbReference>
<feature type="signal peptide" evidence="4">
    <location>
        <begin position="1"/>
        <end position="20"/>
    </location>
</feature>
<dbReference type="GO" id="GO:0006508">
    <property type="term" value="P:proteolysis"/>
    <property type="evidence" value="ECO:0007669"/>
    <property type="project" value="InterPro"/>
</dbReference>
<dbReference type="InterPro" id="IPR000177">
    <property type="entry name" value="Apple"/>
</dbReference>
<keyword evidence="4" id="KW-0732">Signal</keyword>
<dbReference type="PRINTS" id="PR01217">
    <property type="entry name" value="PRICHEXTENSN"/>
</dbReference>
<evidence type="ECO:0000313" key="6">
    <source>
        <dbReference type="EMBL" id="CAE4613822.1"/>
    </source>
</evidence>
<keyword evidence="2" id="KW-1015">Disulfide bond</keyword>
<keyword evidence="1" id="KW-0677">Repeat</keyword>